<keyword evidence="2" id="KW-0723">Serine/threonine-protein kinase</keyword>
<evidence type="ECO:0000256" key="10">
    <source>
        <dbReference type="SAM" id="MobiDB-lite"/>
    </source>
</evidence>
<accession>A0AAV6NGL4</accession>
<feature type="region of interest" description="Disordered" evidence="10">
    <location>
        <begin position="98"/>
        <end position="138"/>
    </location>
</feature>
<protein>
    <recommendedName>
        <fullName evidence="1">non-specific serine/threonine protein kinase</fullName>
        <ecNumber evidence="1">2.7.11.1</ecNumber>
    </recommendedName>
</protein>
<evidence type="ECO:0000313" key="13">
    <source>
        <dbReference type="Proteomes" id="UP000685013"/>
    </source>
</evidence>
<dbReference type="PANTHER" id="PTHR46008:SF48">
    <property type="entry name" value="PROTEIN KINASE DOMAIN-CONTAINING PROTEIN"/>
    <property type="match status" value="1"/>
</dbReference>
<dbReference type="PROSITE" id="PS00107">
    <property type="entry name" value="PROTEIN_KINASE_ATP"/>
    <property type="match status" value="1"/>
</dbReference>
<dbReference type="InterPro" id="IPR017441">
    <property type="entry name" value="Protein_kinase_ATP_BS"/>
</dbReference>
<evidence type="ECO:0000256" key="6">
    <source>
        <dbReference type="ARBA" id="ARBA00022840"/>
    </source>
</evidence>
<dbReference type="SMART" id="SM00220">
    <property type="entry name" value="S_TKc"/>
    <property type="match status" value="1"/>
</dbReference>
<comment type="caution">
    <text evidence="12">The sequence shown here is derived from an EMBL/GenBank/DDBJ whole genome shotgun (WGS) entry which is preliminary data.</text>
</comment>
<dbReference type="GO" id="GO:0004674">
    <property type="term" value="F:protein serine/threonine kinase activity"/>
    <property type="evidence" value="ECO:0007669"/>
    <property type="project" value="UniProtKB-KW"/>
</dbReference>
<dbReference type="GO" id="GO:0005524">
    <property type="term" value="F:ATP binding"/>
    <property type="evidence" value="ECO:0007669"/>
    <property type="project" value="UniProtKB-UniRule"/>
</dbReference>
<dbReference type="PROSITE" id="PS50011">
    <property type="entry name" value="PROTEIN_KINASE_DOM"/>
    <property type="match status" value="1"/>
</dbReference>
<feature type="compositionally biased region" description="Low complexity" evidence="10">
    <location>
        <begin position="14"/>
        <end position="24"/>
    </location>
</feature>
<evidence type="ECO:0000256" key="1">
    <source>
        <dbReference type="ARBA" id="ARBA00012513"/>
    </source>
</evidence>
<organism evidence="12 13">
    <name type="scientific">Cucurbita argyrosperma subsp. sororia</name>
    <dbReference type="NCBI Taxonomy" id="37648"/>
    <lineage>
        <taxon>Eukaryota</taxon>
        <taxon>Viridiplantae</taxon>
        <taxon>Streptophyta</taxon>
        <taxon>Embryophyta</taxon>
        <taxon>Tracheophyta</taxon>
        <taxon>Spermatophyta</taxon>
        <taxon>Magnoliopsida</taxon>
        <taxon>eudicotyledons</taxon>
        <taxon>Gunneridae</taxon>
        <taxon>Pentapetalae</taxon>
        <taxon>rosids</taxon>
        <taxon>fabids</taxon>
        <taxon>Cucurbitales</taxon>
        <taxon>Cucurbitaceae</taxon>
        <taxon>Cucurbiteae</taxon>
        <taxon>Cucurbita</taxon>
    </lineage>
</organism>
<keyword evidence="13" id="KW-1185">Reference proteome</keyword>
<dbReference type="InterPro" id="IPR008271">
    <property type="entry name" value="Ser/Thr_kinase_AS"/>
</dbReference>
<dbReference type="PROSITE" id="PS00108">
    <property type="entry name" value="PROTEIN_KINASE_ST"/>
    <property type="match status" value="1"/>
</dbReference>
<name>A0AAV6NGL4_9ROSI</name>
<gene>
    <name evidence="12" type="primary">CRCK2</name>
    <name evidence="12" type="ORF">SDJN03_10314</name>
</gene>
<dbReference type="InterPro" id="IPR000719">
    <property type="entry name" value="Prot_kinase_dom"/>
</dbReference>
<evidence type="ECO:0000256" key="5">
    <source>
        <dbReference type="ARBA" id="ARBA00022777"/>
    </source>
</evidence>
<comment type="catalytic activity">
    <reaction evidence="8">
        <text>L-seryl-[protein] + ATP = O-phospho-L-seryl-[protein] + ADP + H(+)</text>
        <dbReference type="Rhea" id="RHEA:17989"/>
        <dbReference type="Rhea" id="RHEA-COMP:9863"/>
        <dbReference type="Rhea" id="RHEA-COMP:11604"/>
        <dbReference type="ChEBI" id="CHEBI:15378"/>
        <dbReference type="ChEBI" id="CHEBI:29999"/>
        <dbReference type="ChEBI" id="CHEBI:30616"/>
        <dbReference type="ChEBI" id="CHEBI:83421"/>
        <dbReference type="ChEBI" id="CHEBI:456216"/>
        <dbReference type="EC" id="2.7.11.1"/>
    </reaction>
</comment>
<keyword evidence="6 9" id="KW-0067">ATP-binding</keyword>
<evidence type="ECO:0000256" key="2">
    <source>
        <dbReference type="ARBA" id="ARBA00022527"/>
    </source>
</evidence>
<keyword evidence="5 12" id="KW-0418">Kinase</keyword>
<dbReference type="AlphaFoldDB" id="A0AAV6NGL4"/>
<dbReference type="EC" id="2.7.11.1" evidence="1"/>
<evidence type="ECO:0000256" key="7">
    <source>
        <dbReference type="ARBA" id="ARBA00047899"/>
    </source>
</evidence>
<dbReference type="FunFam" id="3.30.200.20:FF:001335">
    <property type="entry name" value="Calmodulin-binding receptor-like cytoplasmic kinase 2"/>
    <property type="match status" value="1"/>
</dbReference>
<evidence type="ECO:0000256" key="8">
    <source>
        <dbReference type="ARBA" id="ARBA00048679"/>
    </source>
</evidence>
<evidence type="ECO:0000259" key="11">
    <source>
        <dbReference type="PROSITE" id="PS50011"/>
    </source>
</evidence>
<feature type="compositionally biased region" description="Basic and acidic residues" evidence="10">
    <location>
        <begin position="25"/>
        <end position="39"/>
    </location>
</feature>
<evidence type="ECO:0000256" key="3">
    <source>
        <dbReference type="ARBA" id="ARBA00022679"/>
    </source>
</evidence>
<feature type="region of interest" description="Disordered" evidence="10">
    <location>
        <begin position="1"/>
        <end position="66"/>
    </location>
</feature>
<evidence type="ECO:0000313" key="12">
    <source>
        <dbReference type="EMBL" id="KAG6597134.1"/>
    </source>
</evidence>
<dbReference type="InterPro" id="IPR001245">
    <property type="entry name" value="Ser-Thr/Tyr_kinase_cat_dom"/>
</dbReference>
<dbReference type="PANTHER" id="PTHR46008">
    <property type="entry name" value="LEAF RUST 10 DISEASE-RESISTANCE LOCUS RECEPTOR-LIKE PROTEIN KINASE-LIKE 1.4"/>
    <property type="match status" value="1"/>
</dbReference>
<reference evidence="12 13" key="1">
    <citation type="journal article" date="2021" name="Hortic Res">
        <title>The domestication of Cucurbita argyrosperma as revealed by the genome of its wild relative.</title>
        <authorList>
            <person name="Barrera-Redondo J."/>
            <person name="Sanchez-de la Vega G."/>
            <person name="Aguirre-Liguori J.A."/>
            <person name="Castellanos-Morales G."/>
            <person name="Gutierrez-Guerrero Y.T."/>
            <person name="Aguirre-Dugua X."/>
            <person name="Aguirre-Planter E."/>
            <person name="Tenaillon M.I."/>
            <person name="Lira-Saade R."/>
            <person name="Eguiarte L.E."/>
        </authorList>
    </citation>
    <scope>NUCLEOTIDE SEQUENCE [LARGE SCALE GENOMIC DNA]</scope>
    <source>
        <strain evidence="12">JBR-2021</strain>
    </source>
</reference>
<dbReference type="Proteomes" id="UP000685013">
    <property type="component" value="Chromosome 6"/>
</dbReference>
<feature type="binding site" evidence="9">
    <location>
        <position position="186"/>
    </location>
    <ligand>
        <name>ATP</name>
        <dbReference type="ChEBI" id="CHEBI:30616"/>
    </ligand>
</feature>
<keyword evidence="12" id="KW-0675">Receptor</keyword>
<dbReference type="EMBL" id="JAGKQH010000006">
    <property type="protein sequence ID" value="KAG6597134.1"/>
    <property type="molecule type" value="Genomic_DNA"/>
</dbReference>
<dbReference type="Pfam" id="PF07714">
    <property type="entry name" value="PK_Tyr_Ser-Thr"/>
    <property type="match status" value="1"/>
</dbReference>
<dbReference type="FunFam" id="1.10.510.10:FF:000300">
    <property type="entry name" value="Calmodulin-binding receptor-like cytoplasmic kinase 3"/>
    <property type="match status" value="1"/>
</dbReference>
<evidence type="ECO:0000256" key="4">
    <source>
        <dbReference type="ARBA" id="ARBA00022741"/>
    </source>
</evidence>
<feature type="domain" description="Protein kinase" evidence="11">
    <location>
        <begin position="155"/>
        <end position="437"/>
    </location>
</feature>
<sequence length="581" mass="65260">MTSSSPLHGRRNTSSGGEQRNSSSRGERRNSSPGNERRNSSSCGSRTPVYFPYSPSPDVSTGMESRSRLDPVKAAARSVAGAFLTCFAPPEKETWPGLGYCGESRHSSDASIPNGKRNQGSRRETQFSSNLAAPDREPGSLSISIEKIRKATKNFSTSLKIGQGGFGAVYKGKLDGVPVAIKRAKKSIYDISSGLEFKSEIQTLAQVEHLSLVKFYGYLEHDDERIVIVEYVPNGTLREHLECIHGTTLDLATRLDIATDVAHAITYLHMYTDRPIIHRDIKSSNILLTENYRAKVADFGFARLAADGDATHVSTQVKGTAGYLDPEYLKTYQLTEKSDTYSFGVLLVELVTGRRPIEPKRVLDQRITPKWAMKKFHEGKANEILDPNLEQTAANHLAVEKILELTLQCLAPRRQSRPSMRRCAEILWSIRKDHRDLSAPDFRSFSTSSRRSASLSKPINCAYLNIVICELRCIHDMKKHFDESVLSKLPNSYQEILRQSITIEEETWTVMHVTMVQFLCRIERECHRFAVDNLDGPWQLSTSVMETIPLITLEDNFKLVELIDEWWSIEGTGKDRSAISI</sequence>
<comment type="catalytic activity">
    <reaction evidence="7">
        <text>L-threonyl-[protein] + ATP = O-phospho-L-threonyl-[protein] + ADP + H(+)</text>
        <dbReference type="Rhea" id="RHEA:46608"/>
        <dbReference type="Rhea" id="RHEA-COMP:11060"/>
        <dbReference type="Rhea" id="RHEA-COMP:11605"/>
        <dbReference type="ChEBI" id="CHEBI:15378"/>
        <dbReference type="ChEBI" id="CHEBI:30013"/>
        <dbReference type="ChEBI" id="CHEBI:30616"/>
        <dbReference type="ChEBI" id="CHEBI:61977"/>
        <dbReference type="ChEBI" id="CHEBI:456216"/>
        <dbReference type="EC" id="2.7.11.1"/>
    </reaction>
</comment>
<proteinExistence type="predicted"/>
<evidence type="ECO:0000256" key="9">
    <source>
        <dbReference type="PROSITE-ProRule" id="PRU10141"/>
    </source>
</evidence>
<keyword evidence="4 9" id="KW-0547">Nucleotide-binding</keyword>
<keyword evidence="3" id="KW-0808">Transferase</keyword>
<feature type="non-terminal residue" evidence="12">
    <location>
        <position position="1"/>
    </location>
</feature>